<feature type="compositionally biased region" description="Pro residues" evidence="1">
    <location>
        <begin position="27"/>
        <end position="36"/>
    </location>
</feature>
<organism evidence="2 3">
    <name type="scientific">Paspalum notatum var. saurae</name>
    <dbReference type="NCBI Taxonomy" id="547442"/>
    <lineage>
        <taxon>Eukaryota</taxon>
        <taxon>Viridiplantae</taxon>
        <taxon>Streptophyta</taxon>
        <taxon>Embryophyta</taxon>
        <taxon>Tracheophyta</taxon>
        <taxon>Spermatophyta</taxon>
        <taxon>Magnoliopsida</taxon>
        <taxon>Liliopsida</taxon>
        <taxon>Poales</taxon>
        <taxon>Poaceae</taxon>
        <taxon>PACMAD clade</taxon>
        <taxon>Panicoideae</taxon>
        <taxon>Andropogonodae</taxon>
        <taxon>Paspaleae</taxon>
        <taxon>Paspalinae</taxon>
        <taxon>Paspalum</taxon>
    </lineage>
</organism>
<name>A0AAQ3PKF7_PASNO</name>
<dbReference type="EMBL" id="CP144745">
    <property type="protein sequence ID" value="WVZ49213.1"/>
    <property type="molecule type" value="Genomic_DNA"/>
</dbReference>
<dbReference type="AlphaFoldDB" id="A0AAQ3PKF7"/>
<protein>
    <submittedName>
        <fullName evidence="2">Uncharacterized protein</fullName>
    </submittedName>
</protein>
<proteinExistence type="predicted"/>
<evidence type="ECO:0000256" key="1">
    <source>
        <dbReference type="SAM" id="MobiDB-lite"/>
    </source>
</evidence>
<reference evidence="2 3" key="1">
    <citation type="submission" date="2024-02" db="EMBL/GenBank/DDBJ databases">
        <title>High-quality chromosome-scale genome assembly of Pensacola bahiagrass (Paspalum notatum Flugge var. saurae).</title>
        <authorList>
            <person name="Vega J.M."/>
            <person name="Podio M."/>
            <person name="Orjuela J."/>
            <person name="Siena L.A."/>
            <person name="Pessino S.C."/>
            <person name="Combes M.C."/>
            <person name="Mariac C."/>
            <person name="Albertini E."/>
            <person name="Pupilli F."/>
            <person name="Ortiz J.P.A."/>
            <person name="Leblanc O."/>
        </authorList>
    </citation>
    <scope>NUCLEOTIDE SEQUENCE [LARGE SCALE GENOMIC DNA]</scope>
    <source>
        <strain evidence="2">R1</strain>
        <tissue evidence="2">Leaf</tissue>
    </source>
</reference>
<gene>
    <name evidence="2" type="ORF">U9M48_000590</name>
</gene>
<dbReference type="Proteomes" id="UP001341281">
    <property type="component" value="Chromosome 01"/>
</dbReference>
<feature type="compositionally biased region" description="Pro residues" evidence="1">
    <location>
        <begin position="1"/>
        <end position="15"/>
    </location>
</feature>
<sequence length="264" mass="28164">MPVAPLAPHPRPIPAPAILALDTTPRDGPPPHPHLPGPRVHAGPTITALIAAAPIPDPPPPAIRAQDDCRLASGTPLRPSRRLPREGTLFLLPCSGAPATSLAGIAAEVVDPRPLLPDLKPRLPDLVEVVAYKVEVRVLRGVALVQRWPPCQELMLKPHRRCMLLQHPSSCNTLQHLAKAPPACSALEEACLCLTNEAGGQALAAAHGMAPSISTNHLNRRGLRLHAQNLSHISQTRECPATPAPPMADALYGQHRHLKPCEMP</sequence>
<keyword evidence="3" id="KW-1185">Reference proteome</keyword>
<accession>A0AAQ3PKF7</accession>
<evidence type="ECO:0000313" key="2">
    <source>
        <dbReference type="EMBL" id="WVZ49213.1"/>
    </source>
</evidence>
<evidence type="ECO:0000313" key="3">
    <source>
        <dbReference type="Proteomes" id="UP001341281"/>
    </source>
</evidence>
<feature type="region of interest" description="Disordered" evidence="1">
    <location>
        <begin position="1"/>
        <end position="36"/>
    </location>
</feature>